<name>A0A4Z2BT95_9TELE</name>
<dbReference type="AlphaFoldDB" id="A0A4Z2BT95"/>
<comment type="caution">
    <text evidence="1">The sequence shown here is derived from an EMBL/GenBank/DDBJ whole genome shotgun (WGS) entry which is preliminary data.</text>
</comment>
<keyword evidence="2" id="KW-1185">Reference proteome</keyword>
<sequence length="140" mass="15619">MNTQQLKVLFWHLYKGPWNAASSDNLSLGSKGPQPGHCLHQLRLIVDLSACPGLHHDNNMPGISVCSFPVLGSGCSRSNDAVNISPAFPHPQLVCADPSLPRGRADRVVVRAEWKKKRKHLQKTFRETTCARRLSRILFE</sequence>
<dbReference type="EMBL" id="SWLE01000010">
    <property type="protein sequence ID" value="TNM95454.1"/>
    <property type="molecule type" value="Genomic_DNA"/>
</dbReference>
<accession>A0A4Z2BT95</accession>
<evidence type="ECO:0000313" key="1">
    <source>
        <dbReference type="EMBL" id="TNM95454.1"/>
    </source>
</evidence>
<proteinExistence type="predicted"/>
<reference evidence="1 2" key="1">
    <citation type="submission" date="2019-04" db="EMBL/GenBank/DDBJ databases">
        <title>The sequence and de novo assembly of Takifugu bimaculatus genome using PacBio and Hi-C technologies.</title>
        <authorList>
            <person name="Xu P."/>
            <person name="Liu B."/>
            <person name="Zhou Z."/>
        </authorList>
    </citation>
    <scope>NUCLEOTIDE SEQUENCE [LARGE SCALE GENOMIC DNA]</scope>
    <source>
        <strain evidence="1">TB-2018</strain>
        <tissue evidence="1">Muscle</tissue>
    </source>
</reference>
<evidence type="ECO:0000313" key="2">
    <source>
        <dbReference type="Proteomes" id="UP000516260"/>
    </source>
</evidence>
<organism evidence="1 2">
    <name type="scientific">Takifugu bimaculatus</name>
    <dbReference type="NCBI Taxonomy" id="433685"/>
    <lineage>
        <taxon>Eukaryota</taxon>
        <taxon>Metazoa</taxon>
        <taxon>Chordata</taxon>
        <taxon>Craniata</taxon>
        <taxon>Vertebrata</taxon>
        <taxon>Euteleostomi</taxon>
        <taxon>Actinopterygii</taxon>
        <taxon>Neopterygii</taxon>
        <taxon>Teleostei</taxon>
        <taxon>Neoteleostei</taxon>
        <taxon>Acanthomorphata</taxon>
        <taxon>Eupercaria</taxon>
        <taxon>Tetraodontiformes</taxon>
        <taxon>Tetradontoidea</taxon>
        <taxon>Tetraodontidae</taxon>
        <taxon>Takifugu</taxon>
    </lineage>
</organism>
<gene>
    <name evidence="1" type="ORF">fugu_016537</name>
</gene>
<dbReference type="Proteomes" id="UP000516260">
    <property type="component" value="Chromosome 18"/>
</dbReference>
<protein>
    <submittedName>
        <fullName evidence="1">Uncharacterized protein</fullName>
    </submittedName>
</protein>